<organism evidence="1 2">
    <name type="scientific">Agarivorans aestuarii</name>
    <dbReference type="NCBI Taxonomy" id="1563703"/>
    <lineage>
        <taxon>Bacteria</taxon>
        <taxon>Pseudomonadati</taxon>
        <taxon>Pseudomonadota</taxon>
        <taxon>Gammaproteobacteria</taxon>
        <taxon>Alteromonadales</taxon>
        <taxon>Alteromonadaceae</taxon>
        <taxon>Agarivorans</taxon>
    </lineage>
</organism>
<reference evidence="1 2" key="2">
    <citation type="submission" date="2023-12" db="EMBL/GenBank/DDBJ databases">
        <authorList>
            <consortium name="Cladostephus spongiosus"/>
            <person name="Lorente B."/>
            <person name="Cabral C."/>
            <person name="Frias J."/>
            <person name="Faria J."/>
            <person name="Toubarro D."/>
        </authorList>
    </citation>
    <scope>NUCLEOTIDE SEQUENCE [LARGE SCALE GENOMIC DNA]</scope>
    <source>
        <strain evidence="1 2">ZMCS4</strain>
    </source>
</reference>
<dbReference type="Proteomes" id="UP001310248">
    <property type="component" value="Unassembled WGS sequence"/>
</dbReference>
<name>A0ABU7G3U9_9ALTE</name>
<evidence type="ECO:0000313" key="1">
    <source>
        <dbReference type="EMBL" id="MEE1674077.1"/>
    </source>
</evidence>
<gene>
    <name evidence="1" type="ORF">SNR37_003508</name>
</gene>
<protein>
    <recommendedName>
        <fullName evidence="3">50S ribosomal protein L34</fullName>
    </recommendedName>
</protein>
<sequence>MIRKKRVTLHSPRRRIQLARQHRKVLLRQRSYVLTEMGLVSVAE</sequence>
<accession>A0ABU7G3U9</accession>
<evidence type="ECO:0008006" key="3">
    <source>
        <dbReference type="Google" id="ProtNLM"/>
    </source>
</evidence>
<dbReference type="RefSeq" id="WP_255494555.1">
    <property type="nucleotide sequence ID" value="NZ_JAYDYW010000006.1"/>
</dbReference>
<dbReference type="EMBL" id="JAYDYW010000006">
    <property type="protein sequence ID" value="MEE1674077.1"/>
    <property type="molecule type" value="Genomic_DNA"/>
</dbReference>
<comment type="caution">
    <text evidence="1">The sequence shown here is derived from an EMBL/GenBank/DDBJ whole genome shotgun (WGS) entry which is preliminary data.</text>
</comment>
<keyword evidence="2" id="KW-1185">Reference proteome</keyword>
<reference evidence="2" key="1">
    <citation type="submission" date="2023-07" db="EMBL/GenBank/DDBJ databases">
        <title>Draft genome sequence of Agarivorans aestuarii strain ZMCS4, a CAZymes producing bacteria isolated from the marine brown algae Clodostephus spongiosus.</title>
        <authorList>
            <person name="Lorente B."/>
            <person name="Cabral C."/>
            <person name="Frias J."/>
            <person name="Faria J."/>
            <person name="Toubarro D."/>
        </authorList>
    </citation>
    <scope>NUCLEOTIDE SEQUENCE [LARGE SCALE GENOMIC DNA]</scope>
    <source>
        <strain evidence="2">ZMCS4</strain>
    </source>
</reference>
<proteinExistence type="predicted"/>
<evidence type="ECO:0000313" key="2">
    <source>
        <dbReference type="Proteomes" id="UP001310248"/>
    </source>
</evidence>